<name>A0AAN9HM19_CROPI</name>
<sequence length="86" mass="9351">MVTRTFPPPKIFIPSSSTTSTTTRVTKQNPCAQCALTPTLTPFQYLSLFPHSLLSSISNNINNFPPPSCNCSTCLNLHSISTLSSF</sequence>
<gene>
    <name evidence="2" type="ORF">RIF29_38973</name>
</gene>
<dbReference type="EMBL" id="JAYWIO010000008">
    <property type="protein sequence ID" value="KAK7244155.1"/>
    <property type="molecule type" value="Genomic_DNA"/>
</dbReference>
<dbReference type="Proteomes" id="UP001372338">
    <property type="component" value="Unassembled WGS sequence"/>
</dbReference>
<feature type="compositionally biased region" description="Pro residues" evidence="1">
    <location>
        <begin position="1"/>
        <end position="11"/>
    </location>
</feature>
<evidence type="ECO:0000256" key="1">
    <source>
        <dbReference type="SAM" id="MobiDB-lite"/>
    </source>
</evidence>
<organism evidence="2 3">
    <name type="scientific">Crotalaria pallida</name>
    <name type="common">Smooth rattlebox</name>
    <name type="synonym">Crotalaria striata</name>
    <dbReference type="NCBI Taxonomy" id="3830"/>
    <lineage>
        <taxon>Eukaryota</taxon>
        <taxon>Viridiplantae</taxon>
        <taxon>Streptophyta</taxon>
        <taxon>Embryophyta</taxon>
        <taxon>Tracheophyta</taxon>
        <taxon>Spermatophyta</taxon>
        <taxon>Magnoliopsida</taxon>
        <taxon>eudicotyledons</taxon>
        <taxon>Gunneridae</taxon>
        <taxon>Pentapetalae</taxon>
        <taxon>rosids</taxon>
        <taxon>fabids</taxon>
        <taxon>Fabales</taxon>
        <taxon>Fabaceae</taxon>
        <taxon>Papilionoideae</taxon>
        <taxon>50 kb inversion clade</taxon>
        <taxon>genistoids sensu lato</taxon>
        <taxon>core genistoids</taxon>
        <taxon>Crotalarieae</taxon>
        <taxon>Crotalaria</taxon>
    </lineage>
</organism>
<accession>A0AAN9HM19</accession>
<dbReference type="AlphaFoldDB" id="A0AAN9HM19"/>
<feature type="region of interest" description="Disordered" evidence="1">
    <location>
        <begin position="1"/>
        <end position="24"/>
    </location>
</feature>
<proteinExistence type="predicted"/>
<comment type="caution">
    <text evidence="2">The sequence shown here is derived from an EMBL/GenBank/DDBJ whole genome shotgun (WGS) entry which is preliminary data.</text>
</comment>
<evidence type="ECO:0000313" key="2">
    <source>
        <dbReference type="EMBL" id="KAK7244155.1"/>
    </source>
</evidence>
<protein>
    <submittedName>
        <fullName evidence="2">Uncharacterized protein</fullName>
    </submittedName>
</protein>
<reference evidence="2 3" key="1">
    <citation type="submission" date="2024-01" db="EMBL/GenBank/DDBJ databases">
        <title>The genomes of 5 underutilized Papilionoideae crops provide insights into root nodulation and disease resistanc.</title>
        <authorList>
            <person name="Yuan L."/>
        </authorList>
    </citation>
    <scope>NUCLEOTIDE SEQUENCE [LARGE SCALE GENOMIC DNA]</scope>
    <source>
        <strain evidence="2">ZHUSHIDOU_FW_LH</strain>
        <tissue evidence="2">Leaf</tissue>
    </source>
</reference>
<keyword evidence="3" id="KW-1185">Reference proteome</keyword>
<evidence type="ECO:0000313" key="3">
    <source>
        <dbReference type="Proteomes" id="UP001372338"/>
    </source>
</evidence>